<proteinExistence type="evidence at transcript level"/>
<dbReference type="EMBL" id="KT246899">
    <property type="protein sequence ID" value="ALL40990.1"/>
    <property type="molecule type" value="mRNA"/>
</dbReference>
<dbReference type="PANTHER" id="PTHR28626:SF3">
    <property type="entry name" value="SRR1-LIKE PROTEIN"/>
    <property type="match status" value="1"/>
</dbReference>
<sequence>MELNLKQLGLMTPIQSIVCLALGSFSSSQASELQSINQFTEPQKRSQFQLLVLLDVIIPVIKAKLVDSQNSSNRLSVSFYDPAFTEYDTDFLKRSGFDPLDQEPDLRCEQTTFFYMPHAPLGLYERLISSNYQTLEKNSLDKVILLGNDLQNYLENMSLRDRLSTPLSCLDDQSIESRCAPDLSKLDREMSVYFFNDTNFQWFPRGQTCSSNEG</sequence>
<dbReference type="InterPro" id="IPR040044">
    <property type="entry name" value="SRR1L"/>
</dbReference>
<dbReference type="PANTHER" id="PTHR28626">
    <property type="entry name" value="SRR1-LIKE PROTEIN"/>
    <property type="match status" value="1"/>
</dbReference>
<protein>
    <recommendedName>
        <fullName evidence="2">SRR1-like domain-containing protein</fullName>
    </recommendedName>
</protein>
<accession>A0A0S1MJE1</accession>
<evidence type="ECO:0000313" key="3">
    <source>
        <dbReference type="EMBL" id="ALL40990.1"/>
    </source>
</evidence>
<dbReference type="Pfam" id="PF07985">
    <property type="entry name" value="SRR1"/>
    <property type="match status" value="1"/>
</dbReference>
<dbReference type="InterPro" id="IPR012942">
    <property type="entry name" value="SRR1-like"/>
</dbReference>
<comment type="similarity">
    <text evidence="1">Belongs to the SRR1 family.</text>
</comment>
<evidence type="ECO:0000256" key="1">
    <source>
        <dbReference type="ARBA" id="ARBA00009856"/>
    </source>
</evidence>
<organism evidence="3">
    <name type="scientific">Phakopsora pachyrhizi</name>
    <name type="common">Asian soybean rust disease fungus</name>
    <dbReference type="NCBI Taxonomy" id="170000"/>
    <lineage>
        <taxon>Eukaryota</taxon>
        <taxon>Fungi</taxon>
        <taxon>Dikarya</taxon>
        <taxon>Basidiomycota</taxon>
        <taxon>Pucciniomycotina</taxon>
        <taxon>Pucciniomycetes</taxon>
        <taxon>Pucciniales</taxon>
        <taxon>Phakopsoraceae</taxon>
        <taxon>Phakopsora</taxon>
    </lineage>
</organism>
<dbReference type="AlphaFoldDB" id="A0A0S1MJE1"/>
<name>A0A0S1MJE1_PHAPC</name>
<evidence type="ECO:0000259" key="2">
    <source>
        <dbReference type="Pfam" id="PF07985"/>
    </source>
</evidence>
<reference evidence="3" key="1">
    <citation type="submission" date="2015-07" db="EMBL/GenBank/DDBJ databases">
        <title>Elucidating the P. pachyrhizi secretome and potential effectors.</title>
        <authorList>
            <person name="de Carvalho M.C.C.G."/>
            <person name="Nascimento L.C."/>
            <person name="Darben L.M."/>
            <person name="Polizel-Podanosqui A.M."/>
            <person name="Lopes-Caitar V.S."/>
            <person name="Rocha C.S."/>
            <person name="Qi M."/>
            <person name="Carazolle M."/>
            <person name="Kuwahara M.K."/>
            <person name="Pereira G.A.G."/>
            <person name="Abdelnoor R.V."/>
            <person name="Whitham S.A."/>
            <person name="Marcelino-Guimaraes F.C."/>
        </authorList>
    </citation>
    <scope>NUCLEOTIDE SEQUENCE</scope>
</reference>
<dbReference type="GO" id="GO:0005634">
    <property type="term" value="C:nucleus"/>
    <property type="evidence" value="ECO:0007669"/>
    <property type="project" value="TreeGrafter"/>
</dbReference>
<dbReference type="GO" id="GO:0005737">
    <property type="term" value="C:cytoplasm"/>
    <property type="evidence" value="ECO:0007669"/>
    <property type="project" value="TreeGrafter"/>
</dbReference>
<feature type="domain" description="SRR1-like" evidence="2">
    <location>
        <begin position="11"/>
        <end position="202"/>
    </location>
</feature>